<dbReference type="EMBL" id="CP003364">
    <property type="protein sequence ID" value="AGA25435.1"/>
    <property type="molecule type" value="Genomic_DNA"/>
</dbReference>
<dbReference type="KEGG" id="saci:Sinac_1036"/>
<gene>
    <name evidence="2" type="ordered locus">Sinac_1036</name>
</gene>
<accession>L0D9A1</accession>
<feature type="compositionally biased region" description="Acidic residues" evidence="1">
    <location>
        <begin position="53"/>
        <end position="65"/>
    </location>
</feature>
<organism evidence="2 3">
    <name type="scientific">Singulisphaera acidiphila (strain ATCC BAA-1392 / DSM 18658 / VKM B-2454 / MOB10)</name>
    <dbReference type="NCBI Taxonomy" id="886293"/>
    <lineage>
        <taxon>Bacteria</taxon>
        <taxon>Pseudomonadati</taxon>
        <taxon>Planctomycetota</taxon>
        <taxon>Planctomycetia</taxon>
        <taxon>Isosphaerales</taxon>
        <taxon>Isosphaeraceae</taxon>
        <taxon>Singulisphaera</taxon>
    </lineage>
</organism>
<dbReference type="AlphaFoldDB" id="L0D9A1"/>
<dbReference type="RefSeq" id="WP_015244612.1">
    <property type="nucleotide sequence ID" value="NC_019892.1"/>
</dbReference>
<dbReference type="eggNOG" id="ENOG502Z9QH">
    <property type="taxonomic scope" value="Bacteria"/>
</dbReference>
<evidence type="ECO:0000313" key="2">
    <source>
        <dbReference type="EMBL" id="AGA25435.1"/>
    </source>
</evidence>
<feature type="region of interest" description="Disordered" evidence="1">
    <location>
        <begin position="21"/>
        <end position="76"/>
    </location>
</feature>
<proteinExistence type="predicted"/>
<dbReference type="Proteomes" id="UP000010798">
    <property type="component" value="Chromosome"/>
</dbReference>
<dbReference type="HOGENOM" id="CLU_749594_0_0_0"/>
<reference evidence="2 3" key="1">
    <citation type="submission" date="2012-02" db="EMBL/GenBank/DDBJ databases">
        <title>Complete sequence of chromosome of Singulisphaera acidiphila DSM 18658.</title>
        <authorList>
            <consortium name="US DOE Joint Genome Institute (JGI-PGF)"/>
            <person name="Lucas S."/>
            <person name="Copeland A."/>
            <person name="Lapidus A."/>
            <person name="Glavina del Rio T."/>
            <person name="Dalin E."/>
            <person name="Tice H."/>
            <person name="Bruce D."/>
            <person name="Goodwin L."/>
            <person name="Pitluck S."/>
            <person name="Peters L."/>
            <person name="Ovchinnikova G."/>
            <person name="Chertkov O."/>
            <person name="Kyrpides N."/>
            <person name="Mavromatis K."/>
            <person name="Ivanova N."/>
            <person name="Brettin T."/>
            <person name="Detter J.C."/>
            <person name="Han C."/>
            <person name="Larimer F."/>
            <person name="Land M."/>
            <person name="Hauser L."/>
            <person name="Markowitz V."/>
            <person name="Cheng J.-F."/>
            <person name="Hugenholtz P."/>
            <person name="Woyke T."/>
            <person name="Wu D."/>
            <person name="Tindall B."/>
            <person name="Pomrenke H."/>
            <person name="Brambilla E."/>
            <person name="Klenk H.-P."/>
            <person name="Eisen J.A."/>
        </authorList>
    </citation>
    <scope>NUCLEOTIDE SEQUENCE [LARGE SCALE GENOMIC DNA]</scope>
    <source>
        <strain evidence="3">ATCC BAA-1392 / DSM 18658 / VKM B-2454 / MOB10</strain>
    </source>
</reference>
<protein>
    <submittedName>
        <fullName evidence="2">Uncharacterized protein</fullName>
    </submittedName>
</protein>
<dbReference type="STRING" id="886293.Sinac_1036"/>
<sequence length="381" mass="42094">MDRRSAMFLTLLGGLVPRGLLAQSNKRRASPASTKGRGTALAPATRRPRTDDPVDTDSEAAEEEVPPNLPAEPGQQWRNYDISHYTSLATNQNNPQNAIIEWIFRRTTQAEWHGDKIAVLSASRTQVRAYNNANVLKKVDEVVERFTNAEHDILSIRVRFVAAVDSRWRYAVYSRLTPVGSGPQGQQVWTLKTEDSAFALAQMQIHQGFKLLTDRNVEMVNGQTLVIKTSESRGYTGGLQRESAAGLGYQPRTEQLEEGVTLKLSPLLTYEGDSLDAAIELTANTVKNFHRTRVIAPREVGPSELTIDVPEVTESRLNQTVKSWPLKQTLLISAGIQPGILQSKSGLFNLRIPGTVPTGTELLVFIEAEAQGRAASARDRE</sequence>
<dbReference type="OrthoDB" id="248838at2"/>
<keyword evidence="3" id="KW-1185">Reference proteome</keyword>
<name>L0D9A1_SINAD</name>
<evidence type="ECO:0000313" key="3">
    <source>
        <dbReference type="Proteomes" id="UP000010798"/>
    </source>
</evidence>
<evidence type="ECO:0000256" key="1">
    <source>
        <dbReference type="SAM" id="MobiDB-lite"/>
    </source>
</evidence>